<keyword evidence="1" id="KW-0472">Membrane</keyword>
<evidence type="ECO:0000256" key="1">
    <source>
        <dbReference type="SAM" id="Phobius"/>
    </source>
</evidence>
<keyword evidence="1" id="KW-0812">Transmembrane</keyword>
<organism evidence="2 3">
    <name type="scientific">Catenibacterium faecis</name>
    <dbReference type="NCBI Taxonomy" id="2764323"/>
    <lineage>
        <taxon>Bacteria</taxon>
        <taxon>Bacillati</taxon>
        <taxon>Bacillota</taxon>
        <taxon>Erysipelotrichia</taxon>
        <taxon>Erysipelotrichales</taxon>
        <taxon>Coprobacillaceae</taxon>
        <taxon>Catenibacterium</taxon>
    </lineage>
</organism>
<evidence type="ECO:0000313" key="3">
    <source>
        <dbReference type="Proteomes" id="UP000603474"/>
    </source>
</evidence>
<keyword evidence="1" id="KW-1133">Transmembrane helix</keyword>
<dbReference type="Proteomes" id="UP000603474">
    <property type="component" value="Unassembled WGS sequence"/>
</dbReference>
<evidence type="ECO:0000313" key="2">
    <source>
        <dbReference type="EMBL" id="MBC6010420.1"/>
    </source>
</evidence>
<reference evidence="2 3" key="1">
    <citation type="submission" date="2020-08" db="EMBL/GenBank/DDBJ databases">
        <authorList>
            <person name="Liu C."/>
            <person name="Sun Q."/>
        </authorList>
    </citation>
    <scope>NUCLEOTIDE SEQUENCE [LARGE SCALE GENOMIC DNA]</scope>
    <source>
        <strain evidence="2 3">NSJ-22</strain>
    </source>
</reference>
<feature type="transmembrane region" description="Helical" evidence="1">
    <location>
        <begin position="6"/>
        <end position="27"/>
    </location>
</feature>
<gene>
    <name evidence="2" type="ORF">H8909_09230</name>
</gene>
<sequence length="67" mass="7954">MKKTNIAVLALLIFMTQVPVLTYNYYFKFDEDKPIECKYVLVSVGWMIVVLYIIHFVLDYIKNNSDE</sequence>
<dbReference type="EMBL" id="JACRWG010000041">
    <property type="protein sequence ID" value="MBC6010420.1"/>
    <property type="molecule type" value="Genomic_DNA"/>
</dbReference>
<name>A0ABR7KCG4_9FIRM</name>
<feature type="transmembrane region" description="Helical" evidence="1">
    <location>
        <begin position="39"/>
        <end position="58"/>
    </location>
</feature>
<dbReference type="RefSeq" id="WP_187012621.1">
    <property type="nucleotide sequence ID" value="NZ_JACRWG010000041.1"/>
</dbReference>
<comment type="caution">
    <text evidence="2">The sequence shown here is derived from an EMBL/GenBank/DDBJ whole genome shotgun (WGS) entry which is preliminary data.</text>
</comment>
<protein>
    <submittedName>
        <fullName evidence="2">Uncharacterized protein</fullName>
    </submittedName>
</protein>
<accession>A0ABR7KCG4</accession>
<proteinExistence type="predicted"/>
<keyword evidence="3" id="KW-1185">Reference proteome</keyword>